<dbReference type="Proteomes" id="UP000236291">
    <property type="component" value="Unassembled WGS sequence"/>
</dbReference>
<dbReference type="ExpressionAtlas" id="A0A2K3K4U5">
    <property type="expression patterns" value="baseline"/>
</dbReference>
<reference evidence="2 3" key="1">
    <citation type="journal article" date="2014" name="Am. J. Bot.">
        <title>Genome assembly and annotation for red clover (Trifolium pratense; Fabaceae).</title>
        <authorList>
            <person name="Istvanek J."/>
            <person name="Jaros M."/>
            <person name="Krenek A."/>
            <person name="Repkova J."/>
        </authorList>
    </citation>
    <scope>NUCLEOTIDE SEQUENCE [LARGE SCALE GENOMIC DNA]</scope>
    <source>
        <strain evidence="3">cv. Tatra</strain>
        <tissue evidence="2">Young leaves</tissue>
    </source>
</reference>
<protein>
    <submittedName>
        <fullName evidence="2">Vacuolar-processing enzyme-like protein</fullName>
    </submittedName>
</protein>
<reference evidence="2 3" key="2">
    <citation type="journal article" date="2017" name="Front. Plant Sci.">
        <title>Gene Classification and Mining of Molecular Markers Useful in Red Clover (Trifolium pratense) Breeding.</title>
        <authorList>
            <person name="Istvanek J."/>
            <person name="Dluhosova J."/>
            <person name="Dluhos P."/>
            <person name="Patkova L."/>
            <person name="Nedelnik J."/>
            <person name="Repkova J."/>
        </authorList>
    </citation>
    <scope>NUCLEOTIDE SEQUENCE [LARGE SCALE GENOMIC DNA]</scope>
    <source>
        <strain evidence="3">cv. Tatra</strain>
        <tissue evidence="2">Young leaves</tissue>
    </source>
</reference>
<keyword evidence="1" id="KW-0732">Signal</keyword>
<feature type="signal peptide" evidence="1">
    <location>
        <begin position="1"/>
        <end position="24"/>
    </location>
</feature>
<accession>A0A2K3K4U5</accession>
<evidence type="ECO:0000256" key="1">
    <source>
        <dbReference type="SAM" id="SignalP"/>
    </source>
</evidence>
<dbReference type="Gene3D" id="3.40.50.1460">
    <property type="match status" value="1"/>
</dbReference>
<evidence type="ECO:0000313" key="2">
    <source>
        <dbReference type="EMBL" id="PNX61282.1"/>
    </source>
</evidence>
<gene>
    <name evidence="2" type="ORF">L195_g052372</name>
</gene>
<feature type="chain" id="PRO_5014461858" evidence="1">
    <location>
        <begin position="25"/>
        <end position="73"/>
    </location>
</feature>
<name>A0A2K3K4U5_TRIPR</name>
<dbReference type="AlphaFoldDB" id="A0A2K3K4U5"/>
<feature type="non-terminal residue" evidence="2">
    <location>
        <position position="73"/>
    </location>
</feature>
<organism evidence="2 3">
    <name type="scientific">Trifolium pratense</name>
    <name type="common">Red clover</name>
    <dbReference type="NCBI Taxonomy" id="57577"/>
    <lineage>
        <taxon>Eukaryota</taxon>
        <taxon>Viridiplantae</taxon>
        <taxon>Streptophyta</taxon>
        <taxon>Embryophyta</taxon>
        <taxon>Tracheophyta</taxon>
        <taxon>Spermatophyta</taxon>
        <taxon>Magnoliopsida</taxon>
        <taxon>eudicotyledons</taxon>
        <taxon>Gunneridae</taxon>
        <taxon>Pentapetalae</taxon>
        <taxon>rosids</taxon>
        <taxon>fabids</taxon>
        <taxon>Fabales</taxon>
        <taxon>Fabaceae</taxon>
        <taxon>Papilionoideae</taxon>
        <taxon>50 kb inversion clade</taxon>
        <taxon>NPAAA clade</taxon>
        <taxon>Hologalegina</taxon>
        <taxon>IRL clade</taxon>
        <taxon>Trifolieae</taxon>
        <taxon>Trifolium</taxon>
    </lineage>
</organism>
<dbReference type="EMBL" id="ASHM01084869">
    <property type="protein sequence ID" value="PNX61282.1"/>
    <property type="molecule type" value="Genomic_DNA"/>
</dbReference>
<proteinExistence type="predicted"/>
<evidence type="ECO:0000313" key="3">
    <source>
        <dbReference type="Proteomes" id="UP000236291"/>
    </source>
</evidence>
<sequence length="73" mass="8301">MDLSQFPTILFFIVILTTLAAVSGSRDLPGDYIRLPSQASKFFHEPENDDNVQGTRWAILLAGSNGYWNYRHQ</sequence>
<comment type="caution">
    <text evidence="2">The sequence shown here is derived from an EMBL/GenBank/DDBJ whole genome shotgun (WGS) entry which is preliminary data.</text>
</comment>